<feature type="domain" description="C2H2-type" evidence="11">
    <location>
        <begin position="1130"/>
        <end position="1157"/>
    </location>
</feature>
<feature type="domain" description="C2H2-type" evidence="11">
    <location>
        <begin position="1045"/>
        <end position="1072"/>
    </location>
</feature>
<keyword evidence="13" id="KW-1185">Reference proteome</keyword>
<feature type="region of interest" description="Disordered" evidence="10">
    <location>
        <begin position="934"/>
        <end position="957"/>
    </location>
</feature>
<feature type="domain" description="C2H2-type" evidence="11">
    <location>
        <begin position="1216"/>
        <end position="1244"/>
    </location>
</feature>
<dbReference type="InterPro" id="IPR050636">
    <property type="entry name" value="C2H2-ZF_domain-containing"/>
</dbReference>
<dbReference type="Proteomes" id="UP000694941">
    <property type="component" value="Unplaced"/>
</dbReference>
<sequence>MATNLPEPSSTCSPPPHSAASVVWPPHTQTDGDVDYESEGDVVEKYHEEQKHYVDGGSSSKNIIHFEQQNNVDSDEHYSSVQISTPPTYTDVNKGASPSSTRISVTNEQKHFTSQNHMIQDAVMIPQIQPFSSHSHSPIISQASTSTLSAACEVDDLMTFQNGMPQHHSSSETSIDRVPITVEQLVLQHGNSDGHSAASLSLPLVIDRTNLAAIMATPQPDGSIPLEVSNFQRLSFSTNHLIQQSTLLNNTQQQLAISEGANSLSPNLMSPVLCQRDVLVSMIPLATTLPSTSHSMVSAFPVGHKHVLAHKYAAKLEKSASSSSSFSSELPEHNQYIVENLDNRASSHYAVTSGINVLIDSQAVTKYPTHQSVSTSSSQNFTVEGYTMERGLALVSSSQESHEELMENVQHYATTFNSEPDGNTPVHSFVSSTVDLVSTENLNSIPVDSTVDSKLNSSEDLKIFATVSEGSSNTVCIEEIPTMSNENHPDSTHNSMEMTVSTASLTMLCGPSTSSKADMYCDTVRSRRDVNRPSYWCEECDQFKEKECARHVVQLIVDKPVLSRAWASLPATYLYLHRIADANNESEYGVFAKKTIPKRTQFGPIEGVLVETEKRPNNRFLLIVEHDEDHTVYLDTSEESRSNWMRFVRPAESYWQQNLVLVQQGQSLYFNTTRAINPRTELRVWYSSSYAESWSLSLLEMPEEETRVVEDEENAWPCFECNKQFSTSLELQKHLNQHDDEEPPKPAVTRGRGRGRGRGRPPKGGYYHNQRSKTVYETTDQEAVEEPVVRRGTRGRPRKKMASEELITQVLPKTHKRPRGRPPKNPELTAKIEEFECEICHKVFPRNYSLQRHMIMHTGEKRFKCPICDMKFSHVYNRNRHVRRHRQRGETEGIPRSLRTLPKRRENRMWACPSCPLVFDNSKILNLHSEIHDSTEAQQEENDSNKINNKTTSRSKEHLQAENEINNLVENVTKCPKCKKPFTDKKALSEHVAIHGKTYSKVISVKGLINPQKPYKCNLCYKSFATDERLMRHYLVHGSDESKPLQCDVCLKRFLNNSALACHIKVHNEDRKTYECPMCKQNFDQMIGLKEHVHSHSENGVFTCPHCQKRCEEYNQIRKHIRAFHSDKRYPCDKCDKVFPRPDKLKLHMLRHSNHREFLCADCGKQFKRKDKLKEHMKRMHGPDRDARANNRALKERTTKKFVPKVSPTDYHRFIYKCHTCLLGFKRRGMLVNHLARRHPDIRPESVPELNLPILKTTRDYYCQYCEKIYKSSSKRKAHILKNHPGAELPMSNRQKGGIPEIPGLPNPTFSQTVGSITTHPHHCNWCHKQYASKAKLLQHQRKKHLEMLALSYATSKNQHNVPALSPERECPLTGHIVITQSIPNSMATSLTADGAIIIDATKRKPQFGDREGSPTADTLPSADLLTQAMSELTQSLNEYRPAGSEYLTARISQSSPTTLIIPSNVQCSQPATLISSTAVVATHTYTDTSVITPITAETTSSADEPQTITTAVLDHVQLAQLLAQYQQQPFSILATLLRNPSTQTVTSTTAVTTDTVTTTTCNINNPRTWPATTATFTEYPAR</sequence>
<dbReference type="Pfam" id="PF21549">
    <property type="entry name" value="PRDM2_PR"/>
    <property type="match status" value="1"/>
</dbReference>
<protein>
    <submittedName>
        <fullName evidence="14">PR domain zinc finger protein 10-like</fullName>
    </submittedName>
</protein>
<feature type="compositionally biased region" description="Polar residues" evidence="10">
    <location>
        <begin position="1"/>
        <end position="12"/>
    </location>
</feature>
<keyword evidence="7" id="KW-0804">Transcription</keyword>
<feature type="region of interest" description="Disordered" evidence="10">
    <location>
        <begin position="1"/>
        <end position="34"/>
    </location>
</feature>
<dbReference type="PROSITE" id="PS50280">
    <property type="entry name" value="SET"/>
    <property type="match status" value="1"/>
</dbReference>
<reference evidence="14" key="1">
    <citation type="submission" date="2025-08" db="UniProtKB">
        <authorList>
            <consortium name="RefSeq"/>
        </authorList>
    </citation>
    <scope>IDENTIFICATION</scope>
    <source>
        <tissue evidence="14">Muscle</tissue>
    </source>
</reference>
<evidence type="ECO:0000256" key="6">
    <source>
        <dbReference type="ARBA" id="ARBA00023015"/>
    </source>
</evidence>
<keyword evidence="5" id="KW-0862">Zinc</keyword>
<dbReference type="PRINTS" id="PR00929">
    <property type="entry name" value="ATHOOK"/>
</dbReference>
<evidence type="ECO:0000256" key="2">
    <source>
        <dbReference type="ARBA" id="ARBA00022723"/>
    </source>
</evidence>
<dbReference type="InterPro" id="IPR013087">
    <property type="entry name" value="Znf_C2H2_type"/>
</dbReference>
<keyword evidence="3" id="KW-0677">Repeat</keyword>
<evidence type="ECO:0000256" key="1">
    <source>
        <dbReference type="ARBA" id="ARBA00004123"/>
    </source>
</evidence>
<keyword evidence="6" id="KW-0805">Transcription regulation</keyword>
<feature type="compositionally biased region" description="Basic residues" evidence="10">
    <location>
        <begin position="751"/>
        <end position="761"/>
    </location>
</feature>
<dbReference type="Gene3D" id="3.30.160.60">
    <property type="entry name" value="Classic Zinc Finger"/>
    <property type="match status" value="9"/>
</dbReference>
<name>A0ABM1SYE8_LIMPO</name>
<comment type="subcellular location">
    <subcellularLocation>
        <location evidence="1">Nucleus</location>
    </subcellularLocation>
</comment>
<feature type="domain" description="C2H2-type" evidence="11">
    <location>
        <begin position="1015"/>
        <end position="1042"/>
    </location>
</feature>
<evidence type="ECO:0000256" key="10">
    <source>
        <dbReference type="SAM" id="MobiDB-lite"/>
    </source>
</evidence>
<feature type="domain" description="C2H2-type" evidence="11">
    <location>
        <begin position="1322"/>
        <end position="1345"/>
    </location>
</feature>
<keyword evidence="4 9" id="KW-0863">Zinc-finger</keyword>
<feature type="domain" description="C2H2-type" evidence="11">
    <location>
        <begin position="863"/>
        <end position="890"/>
    </location>
</feature>
<dbReference type="PROSITE" id="PS00028">
    <property type="entry name" value="ZINC_FINGER_C2H2_1"/>
    <property type="match status" value="14"/>
</dbReference>
<dbReference type="PANTHER" id="PTHR47772">
    <property type="entry name" value="ZINC FINGER PROTEIN 200"/>
    <property type="match status" value="1"/>
</dbReference>
<dbReference type="PROSITE" id="PS50157">
    <property type="entry name" value="ZINC_FINGER_C2H2_2"/>
    <property type="match status" value="13"/>
</dbReference>
<accession>A0ABM1SYE8</accession>
<keyword evidence="8" id="KW-0539">Nucleus</keyword>
<feature type="domain" description="C2H2-type" evidence="11">
    <location>
        <begin position="1261"/>
        <end position="1289"/>
    </location>
</feature>
<proteinExistence type="predicted"/>
<evidence type="ECO:0000256" key="5">
    <source>
        <dbReference type="ARBA" id="ARBA00022833"/>
    </source>
</evidence>
<feature type="domain" description="SET" evidence="12">
    <location>
        <begin position="572"/>
        <end position="687"/>
    </location>
</feature>
<organism evidence="13 14">
    <name type="scientific">Limulus polyphemus</name>
    <name type="common">Atlantic horseshoe crab</name>
    <dbReference type="NCBI Taxonomy" id="6850"/>
    <lineage>
        <taxon>Eukaryota</taxon>
        <taxon>Metazoa</taxon>
        <taxon>Ecdysozoa</taxon>
        <taxon>Arthropoda</taxon>
        <taxon>Chelicerata</taxon>
        <taxon>Merostomata</taxon>
        <taxon>Xiphosura</taxon>
        <taxon>Limulidae</taxon>
        <taxon>Limulus</taxon>
    </lineage>
</organism>
<dbReference type="SMART" id="SM00355">
    <property type="entry name" value="ZnF_C2H2"/>
    <property type="match status" value="14"/>
</dbReference>
<dbReference type="RefSeq" id="XP_022248654.1">
    <property type="nucleotide sequence ID" value="XM_022392946.1"/>
</dbReference>
<feature type="domain" description="C2H2-type" evidence="11">
    <location>
        <begin position="973"/>
        <end position="1000"/>
    </location>
</feature>
<keyword evidence="2" id="KW-0479">Metal-binding</keyword>
<dbReference type="InterPro" id="IPR036236">
    <property type="entry name" value="Znf_C2H2_sf"/>
</dbReference>
<evidence type="ECO:0000256" key="4">
    <source>
        <dbReference type="ARBA" id="ARBA00022771"/>
    </source>
</evidence>
<dbReference type="SMART" id="SM00384">
    <property type="entry name" value="AT_hook"/>
    <property type="match status" value="3"/>
</dbReference>
<evidence type="ECO:0000259" key="12">
    <source>
        <dbReference type="PROSITE" id="PS50280"/>
    </source>
</evidence>
<dbReference type="InterPro" id="IPR046341">
    <property type="entry name" value="SET_dom_sf"/>
</dbReference>
<evidence type="ECO:0000256" key="7">
    <source>
        <dbReference type="ARBA" id="ARBA00023163"/>
    </source>
</evidence>
<feature type="domain" description="C2H2-type" evidence="11">
    <location>
        <begin position="716"/>
        <end position="743"/>
    </location>
</feature>
<feature type="domain" description="C2H2-type" evidence="11">
    <location>
        <begin position="835"/>
        <end position="862"/>
    </location>
</feature>
<evidence type="ECO:0000313" key="13">
    <source>
        <dbReference type="Proteomes" id="UP000694941"/>
    </source>
</evidence>
<dbReference type="SUPFAM" id="SSF57667">
    <property type="entry name" value="beta-beta-alpha zinc fingers"/>
    <property type="match status" value="5"/>
</dbReference>
<dbReference type="Pfam" id="PF00096">
    <property type="entry name" value="zf-C2H2"/>
    <property type="match status" value="6"/>
</dbReference>
<dbReference type="GeneID" id="106465108"/>
<evidence type="ECO:0000256" key="3">
    <source>
        <dbReference type="ARBA" id="ARBA00022737"/>
    </source>
</evidence>
<evidence type="ECO:0000259" key="11">
    <source>
        <dbReference type="PROSITE" id="PS50157"/>
    </source>
</evidence>
<feature type="domain" description="C2H2-type" evidence="11">
    <location>
        <begin position="1074"/>
        <end position="1101"/>
    </location>
</feature>
<dbReference type="PANTHER" id="PTHR47772:SF13">
    <property type="entry name" value="GASTRULA ZINC FINGER PROTEIN XLCGF49.1-LIKE-RELATED"/>
    <property type="match status" value="1"/>
</dbReference>
<feature type="domain" description="C2H2-type" evidence="11">
    <location>
        <begin position="1102"/>
        <end position="1130"/>
    </location>
</feature>
<feature type="compositionally biased region" description="Basic residues" evidence="10">
    <location>
        <begin position="791"/>
        <end position="800"/>
    </location>
</feature>
<evidence type="ECO:0000313" key="14">
    <source>
        <dbReference type="RefSeq" id="XP_022248654.1"/>
    </source>
</evidence>
<dbReference type="InterPro" id="IPR001214">
    <property type="entry name" value="SET_dom"/>
</dbReference>
<feature type="domain" description="C2H2-type" evidence="11">
    <location>
        <begin position="1158"/>
        <end position="1186"/>
    </location>
</feature>
<feature type="region of interest" description="Disordered" evidence="10">
    <location>
        <begin position="735"/>
        <end position="804"/>
    </location>
</feature>
<dbReference type="Gene3D" id="2.170.270.10">
    <property type="entry name" value="SET domain"/>
    <property type="match status" value="1"/>
</dbReference>
<dbReference type="InterPro" id="IPR017956">
    <property type="entry name" value="AT_hook_DNA-bd_motif"/>
</dbReference>
<gene>
    <name evidence="14" type="primary">LOC106465108</name>
</gene>
<evidence type="ECO:0000256" key="8">
    <source>
        <dbReference type="ARBA" id="ARBA00023242"/>
    </source>
</evidence>
<evidence type="ECO:0000256" key="9">
    <source>
        <dbReference type="PROSITE-ProRule" id="PRU00042"/>
    </source>
</evidence>